<dbReference type="Proteomes" id="UP000712600">
    <property type="component" value="Unassembled WGS sequence"/>
</dbReference>
<protein>
    <submittedName>
        <fullName evidence="2">Uncharacterized protein</fullName>
    </submittedName>
</protein>
<dbReference type="EMBL" id="QGKX02001290">
    <property type="protein sequence ID" value="KAF3537065.1"/>
    <property type="molecule type" value="Genomic_DNA"/>
</dbReference>
<sequence>MPMSAHELKPKKVTSSVPTLHKGAMRSAQTEEVQEKPIPTFLMGSQELQEVCQRSKETLNQQENQESKVSPKEQESIEEEPPGETLVMDQNKSQDIRPYMLPKEIDSKGSMLPNPTSTIPGTKTFHHMDDPHKEIIRCLHTKRKQEVVISNLLIPDVPEDNTPPRRVPDQNKGVLLSFLLKGGPPGVPSKIKPIKNQGKALESQRRMKPDLLYLGAGYPVSR</sequence>
<dbReference type="AlphaFoldDB" id="A0A8S9PZS6"/>
<gene>
    <name evidence="2" type="ORF">F2Q69_00024599</name>
</gene>
<comment type="caution">
    <text evidence="2">The sequence shown here is derived from an EMBL/GenBank/DDBJ whole genome shotgun (WGS) entry which is preliminary data.</text>
</comment>
<feature type="compositionally biased region" description="Basic and acidic residues" evidence="1">
    <location>
        <begin position="65"/>
        <end position="75"/>
    </location>
</feature>
<feature type="region of interest" description="Disordered" evidence="1">
    <location>
        <begin position="1"/>
        <end position="35"/>
    </location>
</feature>
<evidence type="ECO:0000313" key="2">
    <source>
        <dbReference type="EMBL" id="KAF3537065.1"/>
    </source>
</evidence>
<evidence type="ECO:0000256" key="1">
    <source>
        <dbReference type="SAM" id="MobiDB-lite"/>
    </source>
</evidence>
<feature type="compositionally biased region" description="Basic and acidic residues" evidence="1">
    <location>
        <begin position="1"/>
        <end position="10"/>
    </location>
</feature>
<organism evidence="2 3">
    <name type="scientific">Brassica cretica</name>
    <name type="common">Mustard</name>
    <dbReference type="NCBI Taxonomy" id="69181"/>
    <lineage>
        <taxon>Eukaryota</taxon>
        <taxon>Viridiplantae</taxon>
        <taxon>Streptophyta</taxon>
        <taxon>Embryophyta</taxon>
        <taxon>Tracheophyta</taxon>
        <taxon>Spermatophyta</taxon>
        <taxon>Magnoliopsida</taxon>
        <taxon>eudicotyledons</taxon>
        <taxon>Gunneridae</taxon>
        <taxon>Pentapetalae</taxon>
        <taxon>rosids</taxon>
        <taxon>malvids</taxon>
        <taxon>Brassicales</taxon>
        <taxon>Brassicaceae</taxon>
        <taxon>Brassiceae</taxon>
        <taxon>Brassica</taxon>
    </lineage>
</organism>
<name>A0A8S9PZS6_BRACR</name>
<feature type="region of interest" description="Disordered" evidence="1">
    <location>
        <begin position="52"/>
        <end position="93"/>
    </location>
</feature>
<accession>A0A8S9PZS6</accession>
<proteinExistence type="predicted"/>
<reference evidence="2" key="1">
    <citation type="submission" date="2019-12" db="EMBL/GenBank/DDBJ databases">
        <title>Genome sequencing and annotation of Brassica cretica.</title>
        <authorList>
            <person name="Studholme D.J."/>
            <person name="Sarris P."/>
        </authorList>
    </citation>
    <scope>NUCLEOTIDE SEQUENCE</scope>
    <source>
        <strain evidence="2">PFS-109/04</strain>
        <tissue evidence="2">Leaf</tissue>
    </source>
</reference>
<evidence type="ECO:0000313" key="3">
    <source>
        <dbReference type="Proteomes" id="UP000712600"/>
    </source>
</evidence>